<dbReference type="Proteomes" id="UP001057402">
    <property type="component" value="Chromosome 1"/>
</dbReference>
<sequence length="89" mass="9848">MERFQVPLQTAEVMPVDQEGALPRDADLAVLNPSFLDDNFSVKGKGCDHAIWSSGFNSHVVMESGSGSHYKRRVCLAETKLNQRKGDIN</sequence>
<gene>
    <name evidence="1" type="ORF">MLD38_000461</name>
</gene>
<accession>A0ACB9SE34</accession>
<name>A0ACB9SE34_9MYRT</name>
<keyword evidence="2" id="KW-1185">Reference proteome</keyword>
<comment type="caution">
    <text evidence="1">The sequence shown here is derived from an EMBL/GenBank/DDBJ whole genome shotgun (WGS) entry which is preliminary data.</text>
</comment>
<protein>
    <submittedName>
        <fullName evidence="1">Uncharacterized protein</fullName>
    </submittedName>
</protein>
<evidence type="ECO:0000313" key="1">
    <source>
        <dbReference type="EMBL" id="KAI4388099.1"/>
    </source>
</evidence>
<dbReference type="EMBL" id="CM042880">
    <property type="protein sequence ID" value="KAI4388099.1"/>
    <property type="molecule type" value="Genomic_DNA"/>
</dbReference>
<proteinExistence type="predicted"/>
<evidence type="ECO:0000313" key="2">
    <source>
        <dbReference type="Proteomes" id="UP001057402"/>
    </source>
</evidence>
<organism evidence="1 2">
    <name type="scientific">Melastoma candidum</name>
    <dbReference type="NCBI Taxonomy" id="119954"/>
    <lineage>
        <taxon>Eukaryota</taxon>
        <taxon>Viridiplantae</taxon>
        <taxon>Streptophyta</taxon>
        <taxon>Embryophyta</taxon>
        <taxon>Tracheophyta</taxon>
        <taxon>Spermatophyta</taxon>
        <taxon>Magnoliopsida</taxon>
        <taxon>eudicotyledons</taxon>
        <taxon>Gunneridae</taxon>
        <taxon>Pentapetalae</taxon>
        <taxon>rosids</taxon>
        <taxon>malvids</taxon>
        <taxon>Myrtales</taxon>
        <taxon>Melastomataceae</taxon>
        <taxon>Melastomatoideae</taxon>
        <taxon>Melastomateae</taxon>
        <taxon>Melastoma</taxon>
    </lineage>
</organism>
<reference evidence="2" key="1">
    <citation type="journal article" date="2023" name="Front. Plant Sci.">
        <title>Chromosomal-level genome assembly of Melastoma candidum provides insights into trichome evolution.</title>
        <authorList>
            <person name="Zhong Y."/>
            <person name="Wu W."/>
            <person name="Sun C."/>
            <person name="Zou P."/>
            <person name="Liu Y."/>
            <person name="Dai S."/>
            <person name="Zhou R."/>
        </authorList>
    </citation>
    <scope>NUCLEOTIDE SEQUENCE [LARGE SCALE GENOMIC DNA]</scope>
</reference>